<dbReference type="Proteomes" id="UP001149813">
    <property type="component" value="Unassembled WGS sequence"/>
</dbReference>
<dbReference type="PRINTS" id="PR00411">
    <property type="entry name" value="PNDRDTASEI"/>
</dbReference>
<dbReference type="SUPFAM" id="SSF51905">
    <property type="entry name" value="FAD/NAD(P)-binding domain"/>
    <property type="match status" value="1"/>
</dbReference>
<comment type="subunit">
    <text evidence="2">Homodimer.</text>
</comment>
<dbReference type="GO" id="GO:0045454">
    <property type="term" value="P:cell redox homeostasis"/>
    <property type="evidence" value="ECO:0007669"/>
    <property type="project" value="InterPro"/>
</dbReference>
<keyword evidence="9 15" id="KW-0676">Redox-active center</keyword>
<dbReference type="GO" id="GO:0050660">
    <property type="term" value="F:flavin adenine dinucleotide binding"/>
    <property type="evidence" value="ECO:0007669"/>
    <property type="project" value="InterPro"/>
</dbReference>
<gene>
    <name evidence="19" type="primary">GLR1</name>
    <name evidence="19" type="ORF">LPJ53_000449</name>
</gene>
<feature type="binding site" evidence="13">
    <location>
        <position position="55"/>
    </location>
    <ligand>
        <name>FAD</name>
        <dbReference type="ChEBI" id="CHEBI:57692"/>
    </ligand>
</feature>
<feature type="domain" description="Pyridine nucleotide-disulphide oxidoreductase dimerisation" evidence="17">
    <location>
        <begin position="352"/>
        <end position="462"/>
    </location>
</feature>
<dbReference type="InterPro" id="IPR012999">
    <property type="entry name" value="Pyr_OxRdtase_I_AS"/>
</dbReference>
<feature type="binding site" evidence="13">
    <location>
        <begin position="177"/>
        <end position="184"/>
    </location>
    <ligand>
        <name>NAD(+)</name>
        <dbReference type="ChEBI" id="CHEBI:57540"/>
    </ligand>
</feature>
<feature type="disulfide bond" description="Redox-active" evidence="14">
    <location>
        <begin position="46"/>
        <end position="51"/>
    </location>
</feature>
<dbReference type="SUPFAM" id="SSF55424">
    <property type="entry name" value="FAD/NAD-linked reductases, dimerisation (C-terminal) domain"/>
    <property type="match status" value="1"/>
</dbReference>
<proteinExistence type="inferred from homology"/>
<keyword evidence="16" id="KW-0963">Cytoplasm</keyword>
<dbReference type="PROSITE" id="PS51257">
    <property type="entry name" value="PROKAR_LIPOPROTEIN"/>
    <property type="match status" value="1"/>
</dbReference>
<comment type="function">
    <text evidence="11 16">Catalyzes the reduction of glutathione disulfide (GSSG) to reduced glutathione (GSH). Constitutes the major mechanism to maintain a high GSH:GSSG ratio in the cytosol.</text>
</comment>
<feature type="binding site" evidence="13">
    <location>
        <position position="272"/>
    </location>
    <ligand>
        <name>NAD(+)</name>
        <dbReference type="ChEBI" id="CHEBI:57540"/>
    </ligand>
</feature>
<dbReference type="GO" id="GO:0006749">
    <property type="term" value="P:glutathione metabolic process"/>
    <property type="evidence" value="ECO:0007669"/>
    <property type="project" value="InterPro"/>
</dbReference>
<keyword evidence="7 15" id="KW-0560">Oxidoreductase</keyword>
<dbReference type="OrthoDB" id="5956163at2759"/>
<evidence type="ECO:0000256" key="11">
    <source>
        <dbReference type="ARBA" id="ARBA00056905"/>
    </source>
</evidence>
<evidence type="ECO:0000256" key="3">
    <source>
        <dbReference type="ARBA" id="ARBA00012607"/>
    </source>
</evidence>
<evidence type="ECO:0000259" key="17">
    <source>
        <dbReference type="Pfam" id="PF02852"/>
    </source>
</evidence>
<evidence type="ECO:0000256" key="16">
    <source>
        <dbReference type="RuleBase" id="RU365016"/>
    </source>
</evidence>
<evidence type="ECO:0000256" key="15">
    <source>
        <dbReference type="RuleBase" id="RU003691"/>
    </source>
</evidence>
<evidence type="ECO:0000256" key="6">
    <source>
        <dbReference type="ARBA" id="ARBA00022827"/>
    </source>
</evidence>
<reference evidence="19" key="1">
    <citation type="submission" date="2022-07" db="EMBL/GenBank/DDBJ databases">
        <title>Phylogenomic reconstructions and comparative analyses of Kickxellomycotina fungi.</title>
        <authorList>
            <person name="Reynolds N.K."/>
            <person name="Stajich J.E."/>
            <person name="Barry K."/>
            <person name="Grigoriev I.V."/>
            <person name="Crous P."/>
            <person name="Smith M.E."/>
        </authorList>
    </citation>
    <scope>NUCLEOTIDE SEQUENCE</scope>
    <source>
        <strain evidence="19">NBRC 32514</strain>
    </source>
</reference>
<dbReference type="InterPro" id="IPR001100">
    <property type="entry name" value="Pyr_nuc-diS_OxRdtase"/>
</dbReference>
<comment type="subcellular location">
    <subcellularLocation>
        <location evidence="16">Cytoplasm</location>
    </subcellularLocation>
</comment>
<dbReference type="AlphaFoldDB" id="A0A9W8CV62"/>
<comment type="cofactor">
    <cofactor evidence="13">
        <name>FAD</name>
        <dbReference type="ChEBI" id="CHEBI:57692"/>
    </cofactor>
    <text evidence="13">Binds 1 FAD per subunit.</text>
</comment>
<feature type="active site" description="Proton acceptor" evidence="12">
    <location>
        <position position="452"/>
    </location>
</feature>
<dbReference type="FunFam" id="3.30.390.30:FF:000003">
    <property type="entry name" value="Glutathione reductase"/>
    <property type="match status" value="1"/>
</dbReference>
<dbReference type="InterPro" id="IPR016156">
    <property type="entry name" value="FAD/NAD-linked_Rdtase_dimer_sf"/>
</dbReference>
<evidence type="ECO:0000313" key="19">
    <source>
        <dbReference type="EMBL" id="KAJ1725411.1"/>
    </source>
</evidence>
<feature type="binding site" evidence="13">
    <location>
        <position position="314"/>
    </location>
    <ligand>
        <name>FAD</name>
        <dbReference type="ChEBI" id="CHEBI:57692"/>
    </ligand>
</feature>
<keyword evidence="6 13" id="KW-0274">FAD</keyword>
<dbReference type="InterPro" id="IPR036188">
    <property type="entry name" value="FAD/NAD-bd_sf"/>
</dbReference>
<keyword evidence="13" id="KW-0547">Nucleotide-binding</keyword>
<evidence type="ECO:0000256" key="1">
    <source>
        <dbReference type="ARBA" id="ARBA00007532"/>
    </source>
</evidence>
<dbReference type="EC" id="1.8.1.7" evidence="3 16"/>
<dbReference type="PROSITE" id="PS00076">
    <property type="entry name" value="PYRIDINE_REDOX_1"/>
    <property type="match status" value="1"/>
</dbReference>
<evidence type="ECO:0000256" key="7">
    <source>
        <dbReference type="ARBA" id="ARBA00023002"/>
    </source>
</evidence>
<dbReference type="Gene3D" id="3.30.390.30">
    <property type="match status" value="1"/>
</dbReference>
<evidence type="ECO:0000256" key="10">
    <source>
        <dbReference type="ARBA" id="ARBA00049142"/>
    </source>
</evidence>
<sequence>MPPVSKLFDFIVIGGGSGGLACARRAASYGAKVALIEGSGRLGGTCVNVGCVPKKVMFNGASIMEAIEDAKHYGISVGSRSFDWGVLKNARDAYVKRLNGIYENNLVKDNVEYVDGMASFISNTEIKVNDAVLTASHILIATGGHPIIPKVEGAEHGIDSDGFFDLETQPKRVAVVGSGYIGVEIAGIFNALGSDVTVFTRTPHILRHHDSMIGETMMGEMERLGIKFEHNSSVSGIKKHEGTELPLELSWATKDRSAESSGLFDCVLWAVGRAPNTAPLNLAAVPGIQLNRTGHIVADEYQNTSVPGIYSLGDVYGKSELTPVAIAAGRHLANRLFGGAQFVTSKLDYVNIPTVIFGHPVAGTIGLTEEQARAEYGDGEIKVYKSRFTNMYNALTPYKPPTSMKMIVAGASEKVVGLHLIGRGCDEMLQGFGVAIKMGATKRDIDSCVAIHPTSAEEVVTMR</sequence>
<organism evidence="19 20">
    <name type="scientific">Coemansia erecta</name>
    <dbReference type="NCBI Taxonomy" id="147472"/>
    <lineage>
        <taxon>Eukaryota</taxon>
        <taxon>Fungi</taxon>
        <taxon>Fungi incertae sedis</taxon>
        <taxon>Zoopagomycota</taxon>
        <taxon>Kickxellomycotina</taxon>
        <taxon>Kickxellomycetes</taxon>
        <taxon>Kickxellales</taxon>
        <taxon>Kickxellaceae</taxon>
        <taxon>Coemansia</taxon>
    </lineage>
</organism>
<feature type="domain" description="FAD/NAD(P)-binding" evidence="18">
    <location>
        <begin position="8"/>
        <end position="329"/>
    </location>
</feature>
<dbReference type="InterPro" id="IPR006322">
    <property type="entry name" value="Glutathione_Rdtase_euk/bac"/>
</dbReference>
<evidence type="ECO:0000256" key="13">
    <source>
        <dbReference type="PIRSR" id="PIRSR000350-3"/>
    </source>
</evidence>
<dbReference type="PANTHER" id="PTHR42737:SF2">
    <property type="entry name" value="GLUTATHIONE REDUCTASE"/>
    <property type="match status" value="1"/>
</dbReference>
<keyword evidence="20" id="KW-1185">Reference proteome</keyword>
<dbReference type="FunFam" id="3.50.50.60:FF:000235">
    <property type="entry name" value="Glutathione reductase"/>
    <property type="match status" value="1"/>
</dbReference>
<evidence type="ECO:0000256" key="9">
    <source>
        <dbReference type="ARBA" id="ARBA00023284"/>
    </source>
</evidence>
<dbReference type="GO" id="GO:0005829">
    <property type="term" value="C:cytosol"/>
    <property type="evidence" value="ECO:0007669"/>
    <property type="project" value="TreeGrafter"/>
</dbReference>
<evidence type="ECO:0000256" key="8">
    <source>
        <dbReference type="ARBA" id="ARBA00023157"/>
    </source>
</evidence>
<keyword evidence="16" id="KW-0521">NADP</keyword>
<dbReference type="PANTHER" id="PTHR42737">
    <property type="entry name" value="GLUTATHIONE REDUCTASE"/>
    <property type="match status" value="1"/>
</dbReference>
<comment type="caution">
    <text evidence="19">The sequence shown here is derived from an EMBL/GenBank/DDBJ whole genome shotgun (WGS) entry which is preliminary data.</text>
</comment>
<dbReference type="Pfam" id="PF02852">
    <property type="entry name" value="Pyr_redox_dim"/>
    <property type="match status" value="1"/>
</dbReference>
<dbReference type="Gene3D" id="3.50.50.60">
    <property type="entry name" value="FAD/NAD(P)-binding domain"/>
    <property type="match status" value="2"/>
</dbReference>
<evidence type="ECO:0000256" key="14">
    <source>
        <dbReference type="PIRSR" id="PIRSR000350-4"/>
    </source>
</evidence>
<dbReference type="PRINTS" id="PR00368">
    <property type="entry name" value="FADPNR"/>
</dbReference>
<comment type="similarity">
    <text evidence="1 15">Belongs to the class-I pyridine nucleotide-disulfide oxidoreductase family.</text>
</comment>
<evidence type="ECO:0000256" key="4">
    <source>
        <dbReference type="ARBA" id="ARBA00017111"/>
    </source>
</evidence>
<keyword evidence="13" id="KW-0520">NAD</keyword>
<dbReference type="EMBL" id="JANBOJ010000006">
    <property type="protein sequence ID" value="KAJ1725411.1"/>
    <property type="molecule type" value="Genomic_DNA"/>
</dbReference>
<dbReference type="PIRSF" id="PIRSF000350">
    <property type="entry name" value="Mercury_reductase_MerA"/>
    <property type="match status" value="1"/>
</dbReference>
<dbReference type="InterPro" id="IPR004099">
    <property type="entry name" value="Pyr_nucl-diS_OxRdtase_dimer"/>
</dbReference>
<dbReference type="InterPro" id="IPR046952">
    <property type="entry name" value="GSHR/TRXR-like"/>
</dbReference>
<evidence type="ECO:0000313" key="20">
    <source>
        <dbReference type="Proteomes" id="UP001149813"/>
    </source>
</evidence>
<dbReference type="NCBIfam" id="NF004776">
    <property type="entry name" value="PRK06116.1"/>
    <property type="match status" value="1"/>
</dbReference>
<dbReference type="GO" id="GO:0050661">
    <property type="term" value="F:NADP binding"/>
    <property type="evidence" value="ECO:0007669"/>
    <property type="project" value="InterPro"/>
</dbReference>
<dbReference type="InterPro" id="IPR023753">
    <property type="entry name" value="FAD/NAD-binding_dom"/>
</dbReference>
<dbReference type="GO" id="GO:0005739">
    <property type="term" value="C:mitochondrion"/>
    <property type="evidence" value="ECO:0007669"/>
    <property type="project" value="TreeGrafter"/>
</dbReference>
<accession>A0A9W8CV62</accession>
<comment type="catalytic activity">
    <reaction evidence="10 16">
        <text>2 glutathione + NADP(+) = glutathione disulfide + NADPH + H(+)</text>
        <dbReference type="Rhea" id="RHEA:11740"/>
        <dbReference type="ChEBI" id="CHEBI:15378"/>
        <dbReference type="ChEBI" id="CHEBI:57783"/>
        <dbReference type="ChEBI" id="CHEBI:57925"/>
        <dbReference type="ChEBI" id="CHEBI:58297"/>
        <dbReference type="ChEBI" id="CHEBI:58349"/>
        <dbReference type="EC" id="1.8.1.7"/>
    </reaction>
</comment>
<dbReference type="NCBIfam" id="TIGR01421">
    <property type="entry name" value="gluta_reduc_1"/>
    <property type="match status" value="1"/>
</dbReference>
<evidence type="ECO:0000256" key="5">
    <source>
        <dbReference type="ARBA" id="ARBA00022630"/>
    </source>
</evidence>
<dbReference type="Pfam" id="PF07992">
    <property type="entry name" value="Pyr_redox_2"/>
    <property type="match status" value="1"/>
</dbReference>
<name>A0A9W8CV62_9FUNG</name>
<protein>
    <recommendedName>
        <fullName evidence="4 16">Glutathione reductase</fullName>
        <ecNumber evidence="3 16">1.8.1.7</ecNumber>
    </recommendedName>
</protein>
<evidence type="ECO:0000256" key="2">
    <source>
        <dbReference type="ARBA" id="ARBA00011738"/>
    </source>
</evidence>
<keyword evidence="8" id="KW-1015">Disulfide bond</keyword>
<dbReference type="GO" id="GO:0034599">
    <property type="term" value="P:cellular response to oxidative stress"/>
    <property type="evidence" value="ECO:0007669"/>
    <property type="project" value="TreeGrafter"/>
</dbReference>
<keyword evidence="5 15" id="KW-0285">Flavoprotein</keyword>
<dbReference type="GO" id="GO:0004362">
    <property type="term" value="F:glutathione-disulfide reductase (NADPH) activity"/>
    <property type="evidence" value="ECO:0007669"/>
    <property type="project" value="UniProtKB-EC"/>
</dbReference>
<evidence type="ECO:0000259" key="18">
    <source>
        <dbReference type="Pfam" id="PF07992"/>
    </source>
</evidence>
<evidence type="ECO:0000256" key="12">
    <source>
        <dbReference type="PIRSR" id="PIRSR000350-2"/>
    </source>
</evidence>